<protein>
    <submittedName>
        <fullName evidence="3">Uncharacterized protein</fullName>
    </submittedName>
</protein>
<dbReference type="OrthoDB" id="5152880at2759"/>
<keyword evidence="2" id="KW-0732">Signal</keyword>
<gene>
    <name evidence="3" type="ORF">M441DRAFT_56983</name>
</gene>
<evidence type="ECO:0000256" key="1">
    <source>
        <dbReference type="SAM" id="MobiDB-lite"/>
    </source>
</evidence>
<reference evidence="3 4" key="1">
    <citation type="submission" date="2016-07" db="EMBL/GenBank/DDBJ databases">
        <title>Multiple horizontal gene transfer events from other fungi enriched the ability of initially mycotrophic Trichoderma (Ascomycota) to feed on dead plant biomass.</title>
        <authorList>
            <consortium name="DOE Joint Genome Institute"/>
            <person name="Aerts A."/>
            <person name="Atanasova L."/>
            <person name="Chenthamara K."/>
            <person name="Zhang J."/>
            <person name="Grujic M."/>
            <person name="Henrissat B."/>
            <person name="Kuo A."/>
            <person name="Salamov A."/>
            <person name="Lipzen A."/>
            <person name="Labutti K."/>
            <person name="Barry K."/>
            <person name="Miao Y."/>
            <person name="Rahimi M.J."/>
            <person name="Shen Q."/>
            <person name="Grigoriev I.V."/>
            <person name="Kubicek C.P."/>
            <person name="Druzhinina I.S."/>
        </authorList>
    </citation>
    <scope>NUCLEOTIDE SEQUENCE [LARGE SCALE GENOMIC DNA]</scope>
    <source>
        <strain evidence="3 4">CBS 433.97</strain>
    </source>
</reference>
<organism evidence="3 4">
    <name type="scientific">Trichoderma asperellum (strain ATCC 204424 / CBS 433.97 / NBRC 101777)</name>
    <dbReference type="NCBI Taxonomy" id="1042311"/>
    <lineage>
        <taxon>Eukaryota</taxon>
        <taxon>Fungi</taxon>
        <taxon>Dikarya</taxon>
        <taxon>Ascomycota</taxon>
        <taxon>Pezizomycotina</taxon>
        <taxon>Sordariomycetes</taxon>
        <taxon>Hypocreomycetidae</taxon>
        <taxon>Hypocreales</taxon>
        <taxon>Hypocreaceae</taxon>
        <taxon>Trichoderma</taxon>
    </lineage>
</organism>
<evidence type="ECO:0000256" key="2">
    <source>
        <dbReference type="SAM" id="SignalP"/>
    </source>
</evidence>
<dbReference type="STRING" id="1042311.A0A2T3ZBL4"/>
<proteinExistence type="predicted"/>
<accession>A0A2T3ZBL4</accession>
<evidence type="ECO:0000313" key="4">
    <source>
        <dbReference type="Proteomes" id="UP000240493"/>
    </source>
</evidence>
<dbReference type="Proteomes" id="UP000240493">
    <property type="component" value="Unassembled WGS sequence"/>
</dbReference>
<dbReference type="EMBL" id="KZ679260">
    <property type="protein sequence ID" value="PTB42201.1"/>
    <property type="molecule type" value="Genomic_DNA"/>
</dbReference>
<dbReference type="AlphaFoldDB" id="A0A2T3ZBL4"/>
<keyword evidence="4" id="KW-1185">Reference proteome</keyword>
<feature type="compositionally biased region" description="Polar residues" evidence="1">
    <location>
        <begin position="196"/>
        <end position="216"/>
    </location>
</feature>
<sequence length="259" mass="27188">MRFISALAPLVCGLSQLAFGRSTSYDLAVTTVFTQPPECTGGLTEAATDTIIWQNIINPAPDLTLTSCYPSQFYQSAMATASLPPFSQLVCPNKWEVFNLNATYAICCPYRFDLYIPQLTHTQRPGLGAVCTSLIWPDVLMDVTSYDKTALATVIPTKAGSDITVVWATAFDGILATPVTSPTGFGPIDKTALSTSAIPSESTSTRTPSVTSNEIRPSSATASSKSTSSTTTSGATPTSTNSALAMMIMAVAILAAVVS</sequence>
<name>A0A2T3ZBL4_TRIA4</name>
<feature type="region of interest" description="Disordered" evidence="1">
    <location>
        <begin position="196"/>
        <end position="238"/>
    </location>
</feature>
<evidence type="ECO:0000313" key="3">
    <source>
        <dbReference type="EMBL" id="PTB42201.1"/>
    </source>
</evidence>
<feature type="chain" id="PRO_5015436632" evidence="2">
    <location>
        <begin position="21"/>
        <end position="259"/>
    </location>
</feature>
<feature type="compositionally biased region" description="Low complexity" evidence="1">
    <location>
        <begin position="218"/>
        <end position="238"/>
    </location>
</feature>
<feature type="signal peptide" evidence="2">
    <location>
        <begin position="1"/>
        <end position="20"/>
    </location>
</feature>